<reference evidence="6" key="1">
    <citation type="submission" date="2021-01" db="EMBL/GenBank/DDBJ databases">
        <title>Whole genome shotgun sequence of Sinosporangium siamense NBRC 109515.</title>
        <authorList>
            <person name="Komaki H."/>
            <person name="Tamura T."/>
        </authorList>
    </citation>
    <scope>NUCLEOTIDE SEQUENCE</scope>
    <source>
        <strain evidence="6">NBRC 109515</strain>
    </source>
</reference>
<dbReference type="InterPro" id="IPR013785">
    <property type="entry name" value="Aldolase_TIM"/>
</dbReference>
<sequence>MDHTAERIAEHAAAHALPQVGVVLHGGEPLLAGPGRIRHFVRRVREAADAVATRVDVRLQTNAVRLTGAHLDLFDELGVRVGVSLDGDAEAHDRHRVDARGRGSHAAVAKGLRLLSARPALFGGLLCTVDLANDPVSTYEALLPYSPPRVDFLLPHGNWTRPPPGREAGSAATPYGDWLTAVFDRWYCAPRRETGVRLFEEIVNVLLGGVSRREDVGLGPTRYVTVDTDGAIGRSDILKSAYQGAADTGLNVGAHPFDAALPAARLLSPACRACRIVRVCGGGLHPHRYRAGEGFDNPSVYCPDLFRLISHIRCRLTADLAGLRAAP</sequence>
<dbReference type="PANTHER" id="PTHR43273">
    <property type="entry name" value="ANAEROBIC SULFATASE-MATURATING ENZYME HOMOLOG ASLB-RELATED"/>
    <property type="match status" value="1"/>
</dbReference>
<dbReference type="InterPro" id="IPR058240">
    <property type="entry name" value="rSAM_sf"/>
</dbReference>
<dbReference type="PANTHER" id="PTHR43273:SF8">
    <property type="entry name" value="RADICAL SAM DOMAIN PROTEIN"/>
    <property type="match status" value="1"/>
</dbReference>
<evidence type="ECO:0000256" key="4">
    <source>
        <dbReference type="ARBA" id="ARBA00023014"/>
    </source>
</evidence>
<evidence type="ECO:0000256" key="3">
    <source>
        <dbReference type="ARBA" id="ARBA00023004"/>
    </source>
</evidence>
<dbReference type="GO" id="GO:0016491">
    <property type="term" value="F:oxidoreductase activity"/>
    <property type="evidence" value="ECO:0007669"/>
    <property type="project" value="InterPro"/>
</dbReference>
<evidence type="ECO:0000313" key="7">
    <source>
        <dbReference type="Proteomes" id="UP000606172"/>
    </source>
</evidence>
<dbReference type="Gene3D" id="3.20.20.70">
    <property type="entry name" value="Aldolase class I"/>
    <property type="match status" value="1"/>
</dbReference>
<keyword evidence="1" id="KW-0949">S-adenosyl-L-methionine</keyword>
<proteinExistence type="predicted"/>
<evidence type="ECO:0000256" key="1">
    <source>
        <dbReference type="ARBA" id="ARBA00022691"/>
    </source>
</evidence>
<dbReference type="Proteomes" id="UP000606172">
    <property type="component" value="Unassembled WGS sequence"/>
</dbReference>
<dbReference type="InterPro" id="IPR023867">
    <property type="entry name" value="Sulphatase_maturase_rSAM"/>
</dbReference>
<dbReference type="GO" id="GO:0051536">
    <property type="term" value="F:iron-sulfur cluster binding"/>
    <property type="evidence" value="ECO:0007669"/>
    <property type="project" value="UniProtKB-KW"/>
</dbReference>
<evidence type="ECO:0000256" key="2">
    <source>
        <dbReference type="ARBA" id="ARBA00022723"/>
    </source>
</evidence>
<keyword evidence="2" id="KW-0479">Metal-binding</keyword>
<feature type="domain" description="Radical SAM core" evidence="5">
    <location>
        <begin position="4"/>
        <end position="116"/>
    </location>
</feature>
<dbReference type="InterPro" id="IPR007197">
    <property type="entry name" value="rSAM"/>
</dbReference>
<dbReference type="EMBL" id="BOOW01000013">
    <property type="protein sequence ID" value="GII92011.1"/>
    <property type="molecule type" value="Genomic_DNA"/>
</dbReference>
<evidence type="ECO:0000313" key="6">
    <source>
        <dbReference type="EMBL" id="GII92011.1"/>
    </source>
</evidence>
<protein>
    <submittedName>
        <fullName evidence="6">Radical SAM protein</fullName>
    </submittedName>
</protein>
<dbReference type="CDD" id="cd01335">
    <property type="entry name" value="Radical_SAM"/>
    <property type="match status" value="1"/>
</dbReference>
<comment type="caution">
    <text evidence="6">The sequence shown here is derived from an EMBL/GenBank/DDBJ whole genome shotgun (WGS) entry which is preliminary data.</text>
</comment>
<organism evidence="6 7">
    <name type="scientific">Sinosporangium siamense</name>
    <dbReference type="NCBI Taxonomy" id="1367973"/>
    <lineage>
        <taxon>Bacteria</taxon>
        <taxon>Bacillati</taxon>
        <taxon>Actinomycetota</taxon>
        <taxon>Actinomycetes</taxon>
        <taxon>Streptosporangiales</taxon>
        <taxon>Streptosporangiaceae</taxon>
        <taxon>Sinosporangium</taxon>
    </lineage>
</organism>
<name>A0A919V6H3_9ACTN</name>
<keyword evidence="4" id="KW-0411">Iron-sulfur</keyword>
<keyword evidence="3" id="KW-0408">Iron</keyword>
<evidence type="ECO:0000259" key="5">
    <source>
        <dbReference type="Pfam" id="PF04055"/>
    </source>
</evidence>
<keyword evidence="7" id="KW-1185">Reference proteome</keyword>
<dbReference type="Pfam" id="PF04055">
    <property type="entry name" value="Radical_SAM"/>
    <property type="match status" value="1"/>
</dbReference>
<dbReference type="GO" id="GO:0046872">
    <property type="term" value="F:metal ion binding"/>
    <property type="evidence" value="ECO:0007669"/>
    <property type="project" value="UniProtKB-KW"/>
</dbReference>
<dbReference type="AlphaFoldDB" id="A0A919V6H3"/>
<dbReference type="SUPFAM" id="SSF102114">
    <property type="entry name" value="Radical SAM enzymes"/>
    <property type="match status" value="1"/>
</dbReference>
<accession>A0A919V6H3</accession>
<gene>
    <name evidence="6" type="ORF">Ssi02_22420</name>
</gene>